<dbReference type="InterPro" id="IPR015889">
    <property type="entry name" value="Intradiol_dOase_core"/>
</dbReference>
<evidence type="ECO:0000256" key="1">
    <source>
        <dbReference type="ARBA" id="ARBA00007825"/>
    </source>
</evidence>
<dbReference type="GO" id="GO:0018578">
    <property type="term" value="F:protocatechuate 3,4-dioxygenase activity"/>
    <property type="evidence" value="ECO:0007669"/>
    <property type="project" value="UniProtKB-EC"/>
</dbReference>
<dbReference type="Pfam" id="PF00775">
    <property type="entry name" value="Dioxygenase_C"/>
    <property type="match status" value="1"/>
</dbReference>
<dbReference type="EC" id="1.13.11.3" evidence="5"/>
<comment type="caution">
    <text evidence="5">The sequence shown here is derived from an EMBL/GenBank/DDBJ whole genome shotgun (WGS) entry which is preliminary data.</text>
</comment>
<protein>
    <submittedName>
        <fullName evidence="5">Protocatechuate 3,4-dioxygenase beta subunit</fullName>
        <ecNumber evidence="5">1.13.11.3</ecNumber>
    </submittedName>
</protein>
<dbReference type="PANTHER" id="PTHR33711">
    <property type="entry name" value="DIOXYGENASE, PUTATIVE (AFU_ORTHOLOGUE AFUA_2G02910)-RELATED"/>
    <property type="match status" value="1"/>
</dbReference>
<feature type="domain" description="Intradiol ring-cleavage dioxygenases" evidence="4">
    <location>
        <begin position="63"/>
        <end position="150"/>
    </location>
</feature>
<evidence type="ECO:0000313" key="5">
    <source>
        <dbReference type="EMBL" id="MBB6330994.1"/>
    </source>
</evidence>
<dbReference type="Gene3D" id="2.60.130.10">
    <property type="entry name" value="Aromatic compound dioxygenase"/>
    <property type="match status" value="1"/>
</dbReference>
<name>A0ABR6Q373_9FLAO</name>
<sequence>MDLNNKIIMLWFCLIISGLTSCEGQNKQQTGGPCEGCEAIFEYKNKRLTTVDTLPGFYQNKPQLKVTGTVLKKDGKTPAENVIVYIYHTNRQGIYETKGNETGWGKRHGIFRGWVKTGKDGRYTFYTFRPASYPDRSEPEHIHITVKEPTKKEYYLDEYLFDDDPLLTPNRRIQLPDRGGSGIVKPVMEHGILTIKRNIILGKNIPFY</sequence>
<organism evidence="5 6">
    <name type="scientific">Chryseobacterium sediminis</name>
    <dbReference type="NCBI Taxonomy" id="1679494"/>
    <lineage>
        <taxon>Bacteria</taxon>
        <taxon>Pseudomonadati</taxon>
        <taxon>Bacteroidota</taxon>
        <taxon>Flavobacteriia</taxon>
        <taxon>Flavobacteriales</taxon>
        <taxon>Weeksellaceae</taxon>
        <taxon>Chryseobacterium group</taxon>
        <taxon>Chryseobacterium</taxon>
    </lineage>
</organism>
<dbReference type="InterPro" id="IPR050770">
    <property type="entry name" value="Intradiol_RC_Dioxygenase"/>
</dbReference>
<dbReference type="InterPro" id="IPR000627">
    <property type="entry name" value="Intradiol_dOase_C"/>
</dbReference>
<keyword evidence="2" id="KW-0223">Dioxygenase</keyword>
<evidence type="ECO:0000256" key="2">
    <source>
        <dbReference type="ARBA" id="ARBA00022964"/>
    </source>
</evidence>
<dbReference type="EMBL" id="JACHKS010000001">
    <property type="protein sequence ID" value="MBB6330994.1"/>
    <property type="molecule type" value="Genomic_DNA"/>
</dbReference>
<keyword evidence="6" id="KW-1185">Reference proteome</keyword>
<gene>
    <name evidence="5" type="ORF">HNP24_001944</name>
</gene>
<dbReference type="RefSeq" id="WP_228460102.1">
    <property type="nucleotide sequence ID" value="NZ_JACHKS010000001.1"/>
</dbReference>
<dbReference type="PANTHER" id="PTHR33711:SF10">
    <property type="entry name" value="INTRADIOL RING-CLEAVAGE DIOXYGENASES DOMAIN-CONTAINING PROTEIN"/>
    <property type="match status" value="1"/>
</dbReference>
<evidence type="ECO:0000256" key="3">
    <source>
        <dbReference type="ARBA" id="ARBA00023002"/>
    </source>
</evidence>
<evidence type="ECO:0000313" key="6">
    <source>
        <dbReference type="Proteomes" id="UP000587367"/>
    </source>
</evidence>
<comment type="similarity">
    <text evidence="1">Belongs to the intradiol ring-cleavage dioxygenase family.</text>
</comment>
<evidence type="ECO:0000259" key="4">
    <source>
        <dbReference type="Pfam" id="PF00775"/>
    </source>
</evidence>
<keyword evidence="3 5" id="KW-0560">Oxidoreductase</keyword>
<reference evidence="5 6" key="1">
    <citation type="submission" date="2020-08" db="EMBL/GenBank/DDBJ databases">
        <title>Functional genomics of gut bacteria from endangered species of beetles.</title>
        <authorList>
            <person name="Carlos-Shanley C."/>
        </authorList>
    </citation>
    <scope>NUCLEOTIDE SEQUENCE [LARGE SCALE GENOMIC DNA]</scope>
    <source>
        <strain evidence="5 6">S00068</strain>
    </source>
</reference>
<accession>A0ABR6Q373</accession>
<dbReference type="PROSITE" id="PS51257">
    <property type="entry name" value="PROKAR_LIPOPROTEIN"/>
    <property type="match status" value="1"/>
</dbReference>
<dbReference type="Proteomes" id="UP000587367">
    <property type="component" value="Unassembled WGS sequence"/>
</dbReference>
<dbReference type="SUPFAM" id="SSF49482">
    <property type="entry name" value="Aromatic compound dioxygenase"/>
    <property type="match status" value="1"/>
</dbReference>
<proteinExistence type="inferred from homology"/>